<dbReference type="AlphaFoldDB" id="A0A8J2E6G5"/>
<comment type="caution">
    <text evidence="2">The sequence shown here is derived from an EMBL/GenBank/DDBJ whole genome shotgun (WGS) entry which is preliminary data.</text>
</comment>
<evidence type="ECO:0000313" key="2">
    <source>
        <dbReference type="EMBL" id="CAG5075178.1"/>
    </source>
</evidence>
<keyword evidence="1" id="KW-0812">Transmembrane</keyword>
<dbReference type="OrthoDB" id="7679028at2759"/>
<dbReference type="Gene3D" id="1.10.287.70">
    <property type="match status" value="1"/>
</dbReference>
<organism evidence="2 3">
    <name type="scientific">Cotesia congregata</name>
    <name type="common">Parasitoid wasp</name>
    <name type="synonym">Apanteles congregatus</name>
    <dbReference type="NCBI Taxonomy" id="51543"/>
    <lineage>
        <taxon>Eukaryota</taxon>
        <taxon>Metazoa</taxon>
        <taxon>Ecdysozoa</taxon>
        <taxon>Arthropoda</taxon>
        <taxon>Hexapoda</taxon>
        <taxon>Insecta</taxon>
        <taxon>Pterygota</taxon>
        <taxon>Neoptera</taxon>
        <taxon>Endopterygota</taxon>
        <taxon>Hymenoptera</taxon>
        <taxon>Apocrita</taxon>
        <taxon>Ichneumonoidea</taxon>
        <taxon>Braconidae</taxon>
        <taxon>Microgastrinae</taxon>
        <taxon>Cotesia</taxon>
    </lineage>
</organism>
<keyword evidence="1" id="KW-1133">Transmembrane helix</keyword>
<reference evidence="2" key="1">
    <citation type="submission" date="2021-04" db="EMBL/GenBank/DDBJ databases">
        <authorList>
            <person name="Chebbi M.A.C M."/>
        </authorList>
    </citation>
    <scope>NUCLEOTIDE SEQUENCE</scope>
</reference>
<keyword evidence="1" id="KW-0472">Membrane</keyword>
<evidence type="ECO:0000256" key="1">
    <source>
        <dbReference type="SAM" id="Phobius"/>
    </source>
</evidence>
<feature type="transmembrane region" description="Helical" evidence="1">
    <location>
        <begin position="348"/>
        <end position="371"/>
    </location>
</feature>
<protein>
    <submittedName>
        <fullName evidence="2">Uncharacterized protein</fullName>
    </submittedName>
</protein>
<dbReference type="Proteomes" id="UP000786811">
    <property type="component" value="Unassembled WGS sequence"/>
</dbReference>
<accession>A0A8J2E6G5</accession>
<evidence type="ECO:0000313" key="3">
    <source>
        <dbReference type="Proteomes" id="UP000786811"/>
    </source>
</evidence>
<sequence>MLIQNFVIGKILLPPHDDDDNDVTLFNNMMRYLFNNCRKEFGTIGIWGNQPSFLKDGEMDVVLSNDSWRYKIPFPNIKSFVIFIDDLFHSIPFIETREEGNRRKLIILFVFDRSGYYLKNNLTGLFPIIGGEDYTMQNTVFYYCYVTNEGKIEILTANSHADFAPANWDTDNFGVIPEESVNRLITKNTPTNEIVKLLDEECGNYSLWLMESLNISLNITIKFSRSLRDENIVIMNQFDLLEHHLILQPLPQSAFNGDFDDVCISYPIQYFHDVIVTSNRGLMSPLEKMFEFYGWVTIIATIIILSVTFLVIYQSNNHRISFALLECLRLIIGYNLNTRINNDNMRVFFSVIFLYFLIIQATFSGHLATFLTKPVHRRNVETLDDLKDPHYQYIFLPRRLYDSDFIEDKLLIDKFIGMTFLRTDSLIGDNRVALIMKKN</sequence>
<dbReference type="EMBL" id="CAJNRD030001116">
    <property type="protein sequence ID" value="CAG5075178.1"/>
    <property type="molecule type" value="Genomic_DNA"/>
</dbReference>
<feature type="transmembrane region" description="Helical" evidence="1">
    <location>
        <begin position="292"/>
        <end position="313"/>
    </location>
</feature>
<proteinExistence type="predicted"/>
<keyword evidence="3" id="KW-1185">Reference proteome</keyword>
<name>A0A8J2E6G5_COTCN</name>
<gene>
    <name evidence="2" type="ORF">HICCMSTLAB_LOCUS1332</name>
</gene>